<dbReference type="PANTHER" id="PTHR43549">
    <property type="entry name" value="MULTIDRUG RESISTANCE PROTEIN YPNP-RELATED"/>
    <property type="match status" value="1"/>
</dbReference>
<sequence>MAEQGRFLTGGTMGHVVRMTATGAMGITFVFLVDAANLFWVSQLGQPQLVAAVGFAYAVQFFSVSVAVGLMIGATAVISRSIGAGNREQARRQAGAAVVIAATVLTGVVALIVGFRHALVGFAGAEGETARLAARYLAITIPSLIPMSAALVLSGTLRADGYGAKAMYITLSSGTVLMLVDPVLIFWMGWGLDGAAIGLVLFRFCLLGVATYFAVIQMALVDRPRVRTLRNIAGPFMGVAGPAIATQMSTPAGNYLLTIVMGRYGDEAMAAWAVIGRLTVVVFGGVFALSGAIGGIFGQNFGAGQMDRVRSTYSNALVFCGIYTLVAWALMLTATPYVIAAFGLTGLGQEVLRSFTLVGVGGFVFIGALFVSNAAFNNLGRPTWSTVVNWTKDGVLSYPAAAALAALFGAPGVIFGQAVAGAVMGLIAATWGWFYVRGLRNPEEVALDPVHPRPYPNPDRHRRR</sequence>
<evidence type="ECO:0000256" key="7">
    <source>
        <dbReference type="SAM" id="Phobius"/>
    </source>
</evidence>
<keyword evidence="2" id="KW-0813">Transport</keyword>
<feature type="transmembrane region" description="Helical" evidence="7">
    <location>
        <begin position="351"/>
        <end position="374"/>
    </location>
</feature>
<accession>A0ABV3RJV2</accession>
<dbReference type="RefSeq" id="WP_367876961.1">
    <property type="nucleotide sequence ID" value="NZ_JBFNXX010000004.1"/>
</dbReference>
<feature type="transmembrane region" description="Helical" evidence="7">
    <location>
        <begin position="166"/>
        <end position="190"/>
    </location>
</feature>
<evidence type="ECO:0000313" key="8">
    <source>
        <dbReference type="EMBL" id="MEW9919255.1"/>
    </source>
</evidence>
<dbReference type="InterPro" id="IPR052031">
    <property type="entry name" value="Membrane_Transporter-Flippase"/>
</dbReference>
<feature type="transmembrane region" description="Helical" evidence="7">
    <location>
        <begin position="21"/>
        <end position="41"/>
    </location>
</feature>
<feature type="transmembrane region" description="Helical" evidence="7">
    <location>
        <begin position="317"/>
        <end position="339"/>
    </location>
</feature>
<keyword evidence="9" id="KW-1185">Reference proteome</keyword>
<keyword evidence="5 7" id="KW-1133">Transmembrane helix</keyword>
<dbReference type="EMBL" id="JBFNXX010000004">
    <property type="protein sequence ID" value="MEW9919255.1"/>
    <property type="molecule type" value="Genomic_DNA"/>
</dbReference>
<feature type="transmembrane region" description="Helical" evidence="7">
    <location>
        <begin position="133"/>
        <end position="154"/>
    </location>
</feature>
<comment type="subcellular location">
    <subcellularLocation>
        <location evidence="1">Cell inner membrane</location>
        <topology evidence="1">Multi-pass membrane protein</topology>
    </subcellularLocation>
</comment>
<feature type="transmembrane region" description="Helical" evidence="7">
    <location>
        <begin position="61"/>
        <end position="82"/>
    </location>
</feature>
<dbReference type="Proteomes" id="UP001556098">
    <property type="component" value="Unassembled WGS sequence"/>
</dbReference>
<keyword evidence="3" id="KW-1003">Cell membrane</keyword>
<keyword evidence="4 7" id="KW-0812">Transmembrane</keyword>
<organism evidence="8 9">
    <name type="scientific">Sulfitobacter sediminis</name>
    <dbReference type="NCBI Taxonomy" id="3234186"/>
    <lineage>
        <taxon>Bacteria</taxon>
        <taxon>Pseudomonadati</taxon>
        <taxon>Pseudomonadota</taxon>
        <taxon>Alphaproteobacteria</taxon>
        <taxon>Rhodobacterales</taxon>
        <taxon>Roseobacteraceae</taxon>
        <taxon>Sulfitobacter</taxon>
    </lineage>
</organism>
<keyword evidence="6 7" id="KW-0472">Membrane</keyword>
<comment type="caution">
    <text evidence="8">The sequence shown here is derived from an EMBL/GenBank/DDBJ whole genome shotgun (WGS) entry which is preliminary data.</text>
</comment>
<proteinExistence type="predicted"/>
<protein>
    <submittedName>
        <fullName evidence="8">MATE family efflux transporter</fullName>
    </submittedName>
</protein>
<evidence type="ECO:0000256" key="2">
    <source>
        <dbReference type="ARBA" id="ARBA00022448"/>
    </source>
</evidence>
<dbReference type="Pfam" id="PF01554">
    <property type="entry name" value="MatE"/>
    <property type="match status" value="2"/>
</dbReference>
<feature type="transmembrane region" description="Helical" evidence="7">
    <location>
        <begin position="94"/>
        <end position="113"/>
    </location>
</feature>
<evidence type="ECO:0000256" key="5">
    <source>
        <dbReference type="ARBA" id="ARBA00022989"/>
    </source>
</evidence>
<feature type="transmembrane region" description="Helical" evidence="7">
    <location>
        <begin position="270"/>
        <end position="297"/>
    </location>
</feature>
<dbReference type="InterPro" id="IPR048279">
    <property type="entry name" value="MdtK-like"/>
</dbReference>
<dbReference type="PIRSF" id="PIRSF006603">
    <property type="entry name" value="DinF"/>
    <property type="match status" value="1"/>
</dbReference>
<reference evidence="8 9" key="1">
    <citation type="submission" date="2024-07" db="EMBL/GenBank/DDBJ databases">
        <title>Marimonas sp.nov., isolated from tidal-flat sediment.</title>
        <authorList>
            <person name="Jayan J.N."/>
            <person name="Lee S.S."/>
        </authorList>
    </citation>
    <scope>NUCLEOTIDE SEQUENCE [LARGE SCALE GENOMIC DNA]</scope>
    <source>
        <strain evidence="8 9">MJW-29</strain>
    </source>
</reference>
<dbReference type="PANTHER" id="PTHR43549:SF2">
    <property type="entry name" value="MULTIDRUG RESISTANCE PROTEIN NORM-RELATED"/>
    <property type="match status" value="1"/>
</dbReference>
<gene>
    <name evidence="8" type="ORF">AB2B41_06550</name>
</gene>
<evidence type="ECO:0000256" key="6">
    <source>
        <dbReference type="ARBA" id="ARBA00023136"/>
    </source>
</evidence>
<evidence type="ECO:0000313" key="9">
    <source>
        <dbReference type="Proteomes" id="UP001556098"/>
    </source>
</evidence>
<evidence type="ECO:0000256" key="3">
    <source>
        <dbReference type="ARBA" id="ARBA00022475"/>
    </source>
</evidence>
<feature type="transmembrane region" description="Helical" evidence="7">
    <location>
        <begin position="232"/>
        <end position="250"/>
    </location>
</feature>
<name>A0ABV3RJV2_9RHOB</name>
<evidence type="ECO:0000256" key="1">
    <source>
        <dbReference type="ARBA" id="ARBA00004429"/>
    </source>
</evidence>
<feature type="transmembrane region" description="Helical" evidence="7">
    <location>
        <begin position="196"/>
        <end position="220"/>
    </location>
</feature>
<feature type="transmembrane region" description="Helical" evidence="7">
    <location>
        <begin position="395"/>
        <end position="413"/>
    </location>
</feature>
<feature type="transmembrane region" description="Helical" evidence="7">
    <location>
        <begin position="419"/>
        <end position="436"/>
    </location>
</feature>
<dbReference type="InterPro" id="IPR002528">
    <property type="entry name" value="MATE_fam"/>
</dbReference>
<evidence type="ECO:0000256" key="4">
    <source>
        <dbReference type="ARBA" id="ARBA00022692"/>
    </source>
</evidence>